<dbReference type="EMBL" id="GBRH01195559">
    <property type="protein sequence ID" value="JAE02337.1"/>
    <property type="molecule type" value="Transcribed_RNA"/>
</dbReference>
<reference evidence="1" key="2">
    <citation type="journal article" date="2015" name="Data Brief">
        <title>Shoot transcriptome of the giant reed, Arundo donax.</title>
        <authorList>
            <person name="Barrero R.A."/>
            <person name="Guerrero F.D."/>
            <person name="Moolhuijzen P."/>
            <person name="Goolsby J.A."/>
            <person name="Tidwell J."/>
            <person name="Bellgard S.E."/>
            <person name="Bellgard M.I."/>
        </authorList>
    </citation>
    <scope>NUCLEOTIDE SEQUENCE</scope>
    <source>
        <tissue evidence="1">Shoot tissue taken approximately 20 cm above the soil surface</tissue>
    </source>
</reference>
<protein>
    <submittedName>
        <fullName evidence="1">Uncharacterized protein</fullName>
    </submittedName>
</protein>
<proteinExistence type="predicted"/>
<organism evidence="1">
    <name type="scientific">Arundo donax</name>
    <name type="common">Giant reed</name>
    <name type="synonym">Donax arundinaceus</name>
    <dbReference type="NCBI Taxonomy" id="35708"/>
    <lineage>
        <taxon>Eukaryota</taxon>
        <taxon>Viridiplantae</taxon>
        <taxon>Streptophyta</taxon>
        <taxon>Embryophyta</taxon>
        <taxon>Tracheophyta</taxon>
        <taxon>Spermatophyta</taxon>
        <taxon>Magnoliopsida</taxon>
        <taxon>Liliopsida</taxon>
        <taxon>Poales</taxon>
        <taxon>Poaceae</taxon>
        <taxon>PACMAD clade</taxon>
        <taxon>Arundinoideae</taxon>
        <taxon>Arundineae</taxon>
        <taxon>Arundo</taxon>
    </lineage>
</organism>
<accession>A0A0A9EQF5</accession>
<dbReference type="AlphaFoldDB" id="A0A0A9EQF5"/>
<name>A0A0A9EQF5_ARUDO</name>
<reference evidence="1" key="1">
    <citation type="submission" date="2014-09" db="EMBL/GenBank/DDBJ databases">
        <authorList>
            <person name="Magalhaes I.L.F."/>
            <person name="Oliveira U."/>
            <person name="Santos F.R."/>
            <person name="Vidigal T.H.D.A."/>
            <person name="Brescovit A.D."/>
            <person name="Santos A.J."/>
        </authorList>
    </citation>
    <scope>NUCLEOTIDE SEQUENCE</scope>
    <source>
        <tissue evidence="1">Shoot tissue taken approximately 20 cm above the soil surface</tissue>
    </source>
</reference>
<sequence>MYFNVQYNILKFQAPESEIRSKLKVSGLCLLKCLH</sequence>
<evidence type="ECO:0000313" key="1">
    <source>
        <dbReference type="EMBL" id="JAE02337.1"/>
    </source>
</evidence>